<evidence type="ECO:0000256" key="6">
    <source>
        <dbReference type="SAM" id="MobiDB-lite"/>
    </source>
</evidence>
<keyword evidence="5" id="KW-0539">Nucleus</keyword>
<evidence type="ECO:0000256" key="4">
    <source>
        <dbReference type="ARBA" id="ARBA00023163"/>
    </source>
</evidence>
<comment type="caution">
    <text evidence="7">The sequence shown here is derived from an EMBL/GenBank/DDBJ whole genome shotgun (WGS) entry which is preliminary data.</text>
</comment>
<feature type="compositionally biased region" description="Acidic residues" evidence="6">
    <location>
        <begin position="72"/>
        <end position="93"/>
    </location>
</feature>
<dbReference type="STRING" id="52247.A0A4T0X6A6"/>
<keyword evidence="4" id="KW-0804">Transcription</keyword>
<protein>
    <recommendedName>
        <fullName evidence="9">Transcriptional regulatory protein DEP1</fullName>
    </recommendedName>
</protein>
<reference evidence="7 8" key="1">
    <citation type="journal article" date="2019" name="Front. Genet.">
        <title>Whole-Genome Sequencing of the Opportunistic Yeast Pathogen Candida inconspicua Uncovers Its Hybrid Origin.</title>
        <authorList>
            <person name="Mixao V."/>
            <person name="Hansen A.P."/>
            <person name="Saus E."/>
            <person name="Boekhout T."/>
            <person name="Lass-Florl C."/>
            <person name="Gabaldon T."/>
        </authorList>
    </citation>
    <scope>NUCLEOTIDE SEQUENCE [LARGE SCALE GENOMIC DNA]</scope>
    <source>
        <strain evidence="7 8">CBS 180</strain>
    </source>
</reference>
<dbReference type="EMBL" id="SELW01000071">
    <property type="protein sequence ID" value="TID30989.1"/>
    <property type="molecule type" value="Genomic_DNA"/>
</dbReference>
<organism evidence="7 8">
    <name type="scientific">Pichia inconspicua</name>
    <dbReference type="NCBI Taxonomy" id="52247"/>
    <lineage>
        <taxon>Eukaryota</taxon>
        <taxon>Fungi</taxon>
        <taxon>Dikarya</taxon>
        <taxon>Ascomycota</taxon>
        <taxon>Saccharomycotina</taxon>
        <taxon>Pichiomycetes</taxon>
        <taxon>Pichiales</taxon>
        <taxon>Pichiaceae</taxon>
        <taxon>Pichia</taxon>
    </lineage>
</organism>
<evidence type="ECO:0000256" key="1">
    <source>
        <dbReference type="ARBA" id="ARBA00004123"/>
    </source>
</evidence>
<dbReference type="GO" id="GO:0005654">
    <property type="term" value="C:nucleoplasm"/>
    <property type="evidence" value="ECO:0007669"/>
    <property type="project" value="UniProtKB-ARBA"/>
</dbReference>
<accession>A0A4T0X6A6</accession>
<dbReference type="SMART" id="SM01401">
    <property type="entry name" value="Sds3"/>
    <property type="match status" value="1"/>
</dbReference>
<dbReference type="AlphaFoldDB" id="A0A4T0X6A6"/>
<feature type="compositionally biased region" description="Basic and acidic residues" evidence="6">
    <location>
        <begin position="61"/>
        <end position="71"/>
    </location>
</feature>
<name>A0A4T0X6A6_9ASCO</name>
<sequence>MEKKEIPSSDAETDRMEGMDDRESDLAMMSENDRGKKRDHADSESSEELESADSANKKSKLIKETDIVDHIDAEEEEEEVDEEPEEEMEDDPAANEAIVDTEVNEETEEDKRRKEEEAKNEAIRLKAMNGLKEIEINFAKLKDKLYETQLTKLEFELKLCEDNKHPELLEYMKLIDEDFQKKSTRLINLQKYRFKCLDNQTRATRVAIHQQFMKLCQDIKTKEIVDITTNWYDVNKERRTMDMQNLELPEYYQFNKSINSYNINEYMPNLVSQRNATYKELGRLQGLIHYRQIFPSTLNNLTSCTKEEIESDLKAMGIVSNNNSSSNKK</sequence>
<evidence type="ECO:0000256" key="2">
    <source>
        <dbReference type="ARBA" id="ARBA00022491"/>
    </source>
</evidence>
<gene>
    <name evidence="7" type="ORF">CANINC_000435</name>
</gene>
<dbReference type="GO" id="GO:0010468">
    <property type="term" value="P:regulation of gene expression"/>
    <property type="evidence" value="ECO:0007669"/>
    <property type="project" value="UniProtKB-ARBA"/>
</dbReference>
<dbReference type="Proteomes" id="UP000307173">
    <property type="component" value="Unassembled WGS sequence"/>
</dbReference>
<dbReference type="InterPro" id="IPR013907">
    <property type="entry name" value="Sds3"/>
</dbReference>
<comment type="subcellular location">
    <subcellularLocation>
        <location evidence="1">Nucleus</location>
    </subcellularLocation>
</comment>
<dbReference type="Pfam" id="PF08598">
    <property type="entry name" value="Sds3"/>
    <property type="match status" value="1"/>
</dbReference>
<evidence type="ECO:0000256" key="5">
    <source>
        <dbReference type="ARBA" id="ARBA00023242"/>
    </source>
</evidence>
<evidence type="ECO:0008006" key="9">
    <source>
        <dbReference type="Google" id="ProtNLM"/>
    </source>
</evidence>
<keyword evidence="8" id="KW-1185">Reference proteome</keyword>
<proteinExistence type="predicted"/>
<keyword evidence="2" id="KW-0678">Repressor</keyword>
<evidence type="ECO:0000313" key="7">
    <source>
        <dbReference type="EMBL" id="TID30989.1"/>
    </source>
</evidence>
<feature type="region of interest" description="Disordered" evidence="6">
    <location>
        <begin position="1"/>
        <end position="118"/>
    </location>
</feature>
<dbReference type="PANTHER" id="PTHR21964">
    <property type="entry name" value="BREAST CANCER METASTASIS-SUPPRESSOR 1"/>
    <property type="match status" value="1"/>
</dbReference>
<feature type="compositionally biased region" description="Basic and acidic residues" evidence="6">
    <location>
        <begin position="109"/>
        <end position="118"/>
    </location>
</feature>
<evidence type="ECO:0000313" key="8">
    <source>
        <dbReference type="Proteomes" id="UP000307173"/>
    </source>
</evidence>
<evidence type="ECO:0000256" key="3">
    <source>
        <dbReference type="ARBA" id="ARBA00023015"/>
    </source>
</evidence>
<keyword evidence="3" id="KW-0805">Transcription regulation</keyword>
<feature type="compositionally biased region" description="Basic and acidic residues" evidence="6">
    <location>
        <begin position="1"/>
        <end position="43"/>
    </location>
</feature>
<dbReference type="OrthoDB" id="20886at2759"/>